<dbReference type="Proteomes" id="UP000467841">
    <property type="component" value="Unassembled WGS sequence"/>
</dbReference>
<dbReference type="EMBL" id="CACVBM020001142">
    <property type="protein sequence ID" value="CAA7034178.1"/>
    <property type="molecule type" value="Genomic_DNA"/>
</dbReference>
<gene>
    <name evidence="2" type="ORF">MERR_LOCUS21413</name>
</gene>
<name>A0A6D2IY76_9BRAS</name>
<keyword evidence="3" id="KW-1185">Reference proteome</keyword>
<feature type="region of interest" description="Disordered" evidence="1">
    <location>
        <begin position="101"/>
        <end position="135"/>
    </location>
</feature>
<evidence type="ECO:0000313" key="3">
    <source>
        <dbReference type="Proteomes" id="UP000467841"/>
    </source>
</evidence>
<reference evidence="2" key="1">
    <citation type="submission" date="2020-01" db="EMBL/GenBank/DDBJ databases">
        <authorList>
            <person name="Mishra B."/>
        </authorList>
    </citation>
    <scope>NUCLEOTIDE SEQUENCE [LARGE SCALE GENOMIC DNA]</scope>
</reference>
<dbReference type="AlphaFoldDB" id="A0A6D2IY76"/>
<protein>
    <submittedName>
        <fullName evidence="2">Uncharacterized protein</fullName>
    </submittedName>
</protein>
<accession>A0A6D2IY76</accession>
<sequence length="148" mass="16899">MLYVIILGGTHRNHLFENLLGTLTISSLEKPLDKSVVHIPIHHLIKQRYCIRDPIPVTETIEKRVKVTMLGSYPSFIIFPRRAKAEELRGAAETVYQNTRKLVSSSSKGRTKEKKQFQDYLGSPEDPMSKSLGRNCNRESHLLDLGLR</sequence>
<proteinExistence type="predicted"/>
<comment type="caution">
    <text evidence="2">The sequence shown here is derived from an EMBL/GenBank/DDBJ whole genome shotgun (WGS) entry which is preliminary data.</text>
</comment>
<organism evidence="2 3">
    <name type="scientific">Microthlaspi erraticum</name>
    <dbReference type="NCBI Taxonomy" id="1685480"/>
    <lineage>
        <taxon>Eukaryota</taxon>
        <taxon>Viridiplantae</taxon>
        <taxon>Streptophyta</taxon>
        <taxon>Embryophyta</taxon>
        <taxon>Tracheophyta</taxon>
        <taxon>Spermatophyta</taxon>
        <taxon>Magnoliopsida</taxon>
        <taxon>eudicotyledons</taxon>
        <taxon>Gunneridae</taxon>
        <taxon>Pentapetalae</taxon>
        <taxon>rosids</taxon>
        <taxon>malvids</taxon>
        <taxon>Brassicales</taxon>
        <taxon>Brassicaceae</taxon>
        <taxon>Coluteocarpeae</taxon>
        <taxon>Microthlaspi</taxon>
    </lineage>
</organism>
<evidence type="ECO:0000313" key="2">
    <source>
        <dbReference type="EMBL" id="CAA7034178.1"/>
    </source>
</evidence>
<evidence type="ECO:0000256" key="1">
    <source>
        <dbReference type="SAM" id="MobiDB-lite"/>
    </source>
</evidence>